<sequence>MFLFWFEDEEDREAVLSNGPWCIMNNLLVLHPLEEGATVTDLDFSKCPFWVQVHGFPVEKMTRTNAESIGRQFGNLLGVEASNDGFLLNRSFLRIRVEVNLELPLSRGFWLRRKTNEEKDCWIWYKYERLADFCYACGRIGNDNKECKFISREVGLASGYGPELKTGRARSPSIPGAPLHLQRKQAEIRVEELLRRRPPIEFQDGGACISNQREEHVTNNGSQNIRTNFVGVRSIRSHDHAGVLEEPGVNNAKNQGTNLIQNSNSLHLSSCSSRVNLDVGHFTPQKPNEPLVHSDPTPIVLTNPLSPIKLPLSLSALKPIHPQNPQKPTTFNIYPQAQPLFDGPNLPITLSPNQTHPTPNPNPSPVPNTNYQTLSSATYYVTEPSDSPKNSSSSPSLKLLFCVPVMKTQPTIVLRLLTQPLPRYHPHPHQIQVSHMSSSLYPLKGKATQT</sequence>
<evidence type="ECO:0000313" key="1">
    <source>
        <dbReference type="EMBL" id="KAH7850004.1"/>
    </source>
</evidence>
<keyword evidence="2" id="KW-1185">Reference proteome</keyword>
<accession>A0ACB7YAA5</accession>
<organism evidence="1 2">
    <name type="scientific">Vaccinium darrowii</name>
    <dbReference type="NCBI Taxonomy" id="229202"/>
    <lineage>
        <taxon>Eukaryota</taxon>
        <taxon>Viridiplantae</taxon>
        <taxon>Streptophyta</taxon>
        <taxon>Embryophyta</taxon>
        <taxon>Tracheophyta</taxon>
        <taxon>Spermatophyta</taxon>
        <taxon>Magnoliopsida</taxon>
        <taxon>eudicotyledons</taxon>
        <taxon>Gunneridae</taxon>
        <taxon>Pentapetalae</taxon>
        <taxon>asterids</taxon>
        <taxon>Ericales</taxon>
        <taxon>Ericaceae</taxon>
        <taxon>Vaccinioideae</taxon>
        <taxon>Vaccinieae</taxon>
        <taxon>Vaccinium</taxon>
    </lineage>
</organism>
<proteinExistence type="predicted"/>
<gene>
    <name evidence="1" type="ORF">Vadar_026454</name>
</gene>
<evidence type="ECO:0000313" key="2">
    <source>
        <dbReference type="Proteomes" id="UP000828048"/>
    </source>
</evidence>
<reference evidence="1 2" key="1">
    <citation type="journal article" date="2021" name="Hortic Res">
        <title>High-quality reference genome and annotation aids understanding of berry development for evergreen blueberry (Vaccinium darrowii).</title>
        <authorList>
            <person name="Yu J."/>
            <person name="Hulse-Kemp A.M."/>
            <person name="Babiker E."/>
            <person name="Staton M."/>
        </authorList>
    </citation>
    <scope>NUCLEOTIDE SEQUENCE [LARGE SCALE GENOMIC DNA]</scope>
    <source>
        <strain evidence="2">cv. NJ 8807/NJ 8810</strain>
        <tissue evidence="1">Young leaf</tissue>
    </source>
</reference>
<dbReference type="EMBL" id="CM037157">
    <property type="protein sequence ID" value="KAH7850004.1"/>
    <property type="molecule type" value="Genomic_DNA"/>
</dbReference>
<comment type="caution">
    <text evidence="1">The sequence shown here is derived from an EMBL/GenBank/DDBJ whole genome shotgun (WGS) entry which is preliminary data.</text>
</comment>
<protein>
    <submittedName>
        <fullName evidence="1">Uncharacterized protein</fullName>
    </submittedName>
</protein>
<dbReference type="Proteomes" id="UP000828048">
    <property type="component" value="Chromosome 7"/>
</dbReference>
<name>A0ACB7YAA5_9ERIC</name>